<accession>A0A485K8R4</accession>
<dbReference type="EMBL" id="VJMH01000346">
    <property type="protein sequence ID" value="KAF0716827.1"/>
    <property type="molecule type" value="Genomic_DNA"/>
</dbReference>
<evidence type="ECO:0000313" key="1">
    <source>
        <dbReference type="EMBL" id="KAF0716827.1"/>
    </source>
</evidence>
<dbReference type="PANTHER" id="PTHR24112">
    <property type="entry name" value="LEUCINE-RICH REPEAT, ISOFORM F-RELATED"/>
    <property type="match status" value="1"/>
</dbReference>
<reference evidence="1" key="2">
    <citation type="submission" date="2019-06" db="EMBL/GenBank/DDBJ databases">
        <title>Genomics analysis of Aphanomyces spp. identifies a new class of oomycete effector associated with host adaptation.</title>
        <authorList>
            <person name="Gaulin E."/>
        </authorList>
    </citation>
    <scope>NUCLEOTIDE SEQUENCE</scope>
    <source>
        <strain evidence="1">CBS 578.67</strain>
    </source>
</reference>
<dbReference type="Proteomes" id="UP000332933">
    <property type="component" value="Unassembled WGS sequence"/>
</dbReference>
<organism evidence="2 3">
    <name type="scientific">Aphanomyces stellatus</name>
    <dbReference type="NCBI Taxonomy" id="120398"/>
    <lineage>
        <taxon>Eukaryota</taxon>
        <taxon>Sar</taxon>
        <taxon>Stramenopiles</taxon>
        <taxon>Oomycota</taxon>
        <taxon>Saprolegniomycetes</taxon>
        <taxon>Saprolegniales</taxon>
        <taxon>Verrucalvaceae</taxon>
        <taxon>Aphanomyces</taxon>
    </lineage>
</organism>
<dbReference type="OrthoDB" id="120976at2759"/>
<name>A0A485K8R4_9STRA</name>
<evidence type="ECO:0000313" key="2">
    <source>
        <dbReference type="EMBL" id="VFT79841.1"/>
    </source>
</evidence>
<dbReference type="EMBL" id="CAADRA010000346">
    <property type="protein sequence ID" value="VFT79841.1"/>
    <property type="molecule type" value="Genomic_DNA"/>
</dbReference>
<sequence length="437" mass="48625">MTKRAKQCGGVVATLLPPEVLFKIALCIDDADTFFALLDALSSPNTRGPFLNAIWLLGFKRPRTHLWPTLHLHSHESLVDSASIAKIYSHVAVHDVYDVAWLRQVLRPDATISWYVTSHEVNTTSVDEWTTLRITHVHAFQTKIDHLIPLLPKMRHLIGLDLGDIDRATLEPLLAFIAISNLTELGLSYNSRLQDHRGLRIVHVDILPWLVDHLSQWLRTQPVTTFRMGMGDFLLPTEVALSFLETLFGNPSLRTLSLHALRVSCFPPRFTHLQELEMIDASLSPAAVRGLQSALVNSNVERLNLSQSNSWCCGGLAQAILDVLPCTRVRHLDLSECALDDIYWSIPAMASPTCLKSLNLRGNLFATGTALAQLLVTTASLQDVNLAENKIGYTGAKLLVQHCPALCRLILSRNVVPPSVESELYALAHLKRIHLIT</sequence>
<protein>
    <submittedName>
        <fullName evidence="2">Aste57867_2646 protein</fullName>
    </submittedName>
</protein>
<reference evidence="2 3" key="1">
    <citation type="submission" date="2019-03" db="EMBL/GenBank/DDBJ databases">
        <authorList>
            <person name="Gaulin E."/>
            <person name="Dumas B."/>
        </authorList>
    </citation>
    <scope>NUCLEOTIDE SEQUENCE [LARGE SCALE GENOMIC DNA]</scope>
    <source>
        <strain evidence="2">CBS 568.67</strain>
    </source>
</reference>
<gene>
    <name evidence="2" type="primary">Aste57867_2646</name>
    <name evidence="1" type="ORF">As57867_002639</name>
    <name evidence="2" type="ORF">ASTE57867_2646</name>
</gene>
<dbReference type="SUPFAM" id="SSF52047">
    <property type="entry name" value="RNI-like"/>
    <property type="match status" value="1"/>
</dbReference>
<dbReference type="InterPro" id="IPR032675">
    <property type="entry name" value="LRR_dom_sf"/>
</dbReference>
<dbReference type="AlphaFoldDB" id="A0A485K8R4"/>
<dbReference type="InterPro" id="IPR051279">
    <property type="entry name" value="PP1-Reg/Actin-Interact_Protein"/>
</dbReference>
<evidence type="ECO:0000313" key="3">
    <source>
        <dbReference type="Proteomes" id="UP000332933"/>
    </source>
</evidence>
<keyword evidence="3" id="KW-1185">Reference proteome</keyword>
<proteinExistence type="predicted"/>
<dbReference type="Gene3D" id="3.80.10.10">
    <property type="entry name" value="Ribonuclease Inhibitor"/>
    <property type="match status" value="1"/>
</dbReference>